<evidence type="ECO:0000256" key="1">
    <source>
        <dbReference type="SAM" id="Phobius"/>
    </source>
</evidence>
<keyword evidence="1" id="KW-1133">Transmembrane helix</keyword>
<sequence length="227" mass="26333">MLEMLSAVLGTLGHYLGRIFFTAAAALAIYFAVKAARNLFNVYQEAFVMLTVALGRRWMPKERSLRIQPYLCRTADLDDVSIDECFRFHYQAFQPADDSITRDQVFAMYQKTLQKYSHVVLCREKLDGSLRGLVLVGLEYKKTHTVLKRYTISCPGWTDTDSQDYRELILHPFVPVYLITKMSTYKSYLISTSYPDSHPRYDKEAPEEIKKIAEEFVRSIQSPEDRV</sequence>
<comment type="caution">
    <text evidence="2">The sequence shown here is derived from an EMBL/GenBank/DDBJ whole genome shotgun (WGS) entry which is preliminary data.</text>
</comment>
<evidence type="ECO:0000313" key="2">
    <source>
        <dbReference type="EMBL" id="CAI8030973.1"/>
    </source>
</evidence>
<organism evidence="2 3">
    <name type="scientific">Geodia barretti</name>
    <name type="common">Barrett's horny sponge</name>
    <dbReference type="NCBI Taxonomy" id="519541"/>
    <lineage>
        <taxon>Eukaryota</taxon>
        <taxon>Metazoa</taxon>
        <taxon>Porifera</taxon>
        <taxon>Demospongiae</taxon>
        <taxon>Heteroscleromorpha</taxon>
        <taxon>Tetractinellida</taxon>
        <taxon>Astrophorina</taxon>
        <taxon>Geodiidae</taxon>
        <taxon>Geodia</taxon>
    </lineage>
</organism>
<accession>A0AA35SJ89</accession>
<protein>
    <submittedName>
        <fullName evidence="2">Uncharacterized protein</fullName>
    </submittedName>
</protein>
<feature type="transmembrane region" description="Helical" evidence="1">
    <location>
        <begin position="12"/>
        <end position="33"/>
    </location>
</feature>
<keyword evidence="1" id="KW-0812">Transmembrane</keyword>
<evidence type="ECO:0000313" key="3">
    <source>
        <dbReference type="Proteomes" id="UP001174909"/>
    </source>
</evidence>
<dbReference type="EMBL" id="CASHTH010002510">
    <property type="protein sequence ID" value="CAI8030973.1"/>
    <property type="molecule type" value="Genomic_DNA"/>
</dbReference>
<dbReference type="AlphaFoldDB" id="A0AA35SJ89"/>
<proteinExistence type="predicted"/>
<name>A0AA35SJ89_GEOBA</name>
<dbReference type="Proteomes" id="UP001174909">
    <property type="component" value="Unassembled WGS sequence"/>
</dbReference>
<gene>
    <name evidence="2" type="ORF">GBAR_LOCUS17569</name>
</gene>
<keyword evidence="3" id="KW-1185">Reference proteome</keyword>
<reference evidence="2" key="1">
    <citation type="submission" date="2023-03" db="EMBL/GenBank/DDBJ databases">
        <authorList>
            <person name="Steffen K."/>
            <person name="Cardenas P."/>
        </authorList>
    </citation>
    <scope>NUCLEOTIDE SEQUENCE</scope>
</reference>
<keyword evidence="1" id="KW-0472">Membrane</keyword>